<feature type="compositionally biased region" description="Low complexity" evidence="7">
    <location>
        <begin position="416"/>
        <end position="434"/>
    </location>
</feature>
<evidence type="ECO:0000256" key="4">
    <source>
        <dbReference type="ARBA" id="ARBA00022963"/>
    </source>
</evidence>
<keyword evidence="5" id="KW-0443">Lipid metabolism</keyword>
<dbReference type="GO" id="GO:0016042">
    <property type="term" value="P:lipid catabolic process"/>
    <property type="evidence" value="ECO:0007669"/>
    <property type="project" value="UniProtKB-KW"/>
</dbReference>
<evidence type="ECO:0000313" key="11">
    <source>
        <dbReference type="RefSeq" id="XP_034098996.2"/>
    </source>
</evidence>
<proteinExistence type="inferred from homology"/>
<feature type="compositionally biased region" description="Basic and acidic residues" evidence="7">
    <location>
        <begin position="448"/>
        <end position="464"/>
    </location>
</feature>
<keyword evidence="4" id="KW-0442">Lipid degradation</keyword>
<keyword evidence="6" id="KW-0325">Glycoprotein</keyword>
<evidence type="ECO:0000313" key="10">
    <source>
        <dbReference type="Proteomes" id="UP000515160"/>
    </source>
</evidence>
<dbReference type="FunFam" id="3.40.50.1820:FF:000057">
    <property type="entry name" value="Lipase"/>
    <property type="match status" value="1"/>
</dbReference>
<feature type="compositionally biased region" description="Acidic residues" evidence="7">
    <location>
        <begin position="404"/>
        <end position="415"/>
    </location>
</feature>
<dbReference type="GeneID" id="117564385"/>
<feature type="domain" description="AB hydrolase-1" evidence="9">
    <location>
        <begin position="70"/>
        <end position="345"/>
    </location>
</feature>
<evidence type="ECO:0000256" key="1">
    <source>
        <dbReference type="ARBA" id="ARBA00010701"/>
    </source>
</evidence>
<name>A0A6P8W5T7_DROAB</name>
<keyword evidence="3" id="KW-0378">Hydrolase</keyword>
<gene>
    <name evidence="11" type="primary">LOC117564385</name>
</gene>
<dbReference type="RefSeq" id="XP_034098996.2">
    <property type="nucleotide sequence ID" value="XM_034243105.2"/>
</dbReference>
<dbReference type="Pfam" id="PF00561">
    <property type="entry name" value="Abhydrolase_1"/>
    <property type="match status" value="1"/>
</dbReference>
<reference evidence="11" key="1">
    <citation type="submission" date="2025-08" db="UniProtKB">
        <authorList>
            <consortium name="RefSeq"/>
        </authorList>
    </citation>
    <scope>IDENTIFICATION</scope>
    <source>
        <strain evidence="11">15112-1751.03</strain>
        <tissue evidence="11">Whole Adult</tissue>
    </source>
</reference>
<feature type="compositionally biased region" description="Acidic residues" evidence="7">
    <location>
        <begin position="465"/>
        <end position="475"/>
    </location>
</feature>
<protein>
    <submittedName>
        <fullName evidence="11">LOW QUALITY PROTEIN: lipase 1</fullName>
    </submittedName>
</protein>
<dbReference type="Gene3D" id="3.40.50.1820">
    <property type="entry name" value="alpha/beta hydrolase"/>
    <property type="match status" value="1"/>
</dbReference>
<feature type="signal peptide" evidence="8">
    <location>
        <begin position="1"/>
        <end position="16"/>
    </location>
</feature>
<dbReference type="AlphaFoldDB" id="A0A6P8W5T7"/>
<evidence type="ECO:0000256" key="7">
    <source>
        <dbReference type="SAM" id="MobiDB-lite"/>
    </source>
</evidence>
<comment type="similarity">
    <text evidence="1">Belongs to the AB hydrolase superfamily. Lipase family.</text>
</comment>
<accession>A0A6P8W5T7</accession>
<sequence>MFGLLCLSLCWTASKAGYMEDNFPASVIEDGTLTTLQLLAKYKYPGEEHTVTTEDKYLLHVHRIPRPGAKPVLLVHGLQDASSTWIMMGPHSGLGYFLYDNGYDVWMANVRGNRYSRGHLKLNANTDKSYWSFSWHEIGFYDLPATIDAILAKTGYSKLSYIGHSQGTTSFFVMASTRPEYNDKVHVMQALAPVAFMTHVKAPLISVARSSMNILGDNFEVLPHSSLPTTQCMSSAIHLQTCFYYIWLILGKNPGELNRTMTPVLMGQLPAGANSKQVRHYLQLQPTTRFGQYDYGTDNQRIYGRATPPDYPLERITAPVGLYYAQNDYLSAVEDVQRLAKRLPNVVVNHLYANKKFNHVYMVWGISSRRLAQPKFLEVMRLWEAGGPQNGTATTTEIMPTTTEDTEVTEEEDIPTEPTEMEQPTTEQSEMEQPSTDHSDMEQTEQASTEKSDAEQPEMEKSETEQPDIEENYAK</sequence>
<keyword evidence="10" id="KW-1185">Reference proteome</keyword>
<dbReference type="InterPro" id="IPR000073">
    <property type="entry name" value="AB_hydrolase_1"/>
</dbReference>
<feature type="chain" id="PRO_5039343357" evidence="8">
    <location>
        <begin position="17"/>
        <end position="475"/>
    </location>
</feature>
<dbReference type="InterPro" id="IPR029058">
    <property type="entry name" value="AB_hydrolase_fold"/>
</dbReference>
<keyword evidence="2 8" id="KW-0732">Signal</keyword>
<evidence type="ECO:0000256" key="5">
    <source>
        <dbReference type="ARBA" id="ARBA00023098"/>
    </source>
</evidence>
<dbReference type="SUPFAM" id="SSF53474">
    <property type="entry name" value="alpha/beta-Hydrolases"/>
    <property type="match status" value="1"/>
</dbReference>
<feature type="region of interest" description="Disordered" evidence="7">
    <location>
        <begin position="386"/>
        <end position="475"/>
    </location>
</feature>
<evidence type="ECO:0000256" key="6">
    <source>
        <dbReference type="ARBA" id="ARBA00023180"/>
    </source>
</evidence>
<dbReference type="Proteomes" id="UP000515160">
    <property type="component" value="Chromosome 2L"/>
</dbReference>
<dbReference type="GO" id="GO:0016787">
    <property type="term" value="F:hydrolase activity"/>
    <property type="evidence" value="ECO:0007669"/>
    <property type="project" value="UniProtKB-KW"/>
</dbReference>
<evidence type="ECO:0000259" key="9">
    <source>
        <dbReference type="Pfam" id="PF00561"/>
    </source>
</evidence>
<evidence type="ECO:0000256" key="8">
    <source>
        <dbReference type="SAM" id="SignalP"/>
    </source>
</evidence>
<organism evidence="10 11">
    <name type="scientific">Drosophila albomicans</name>
    <name type="common">Fruit fly</name>
    <dbReference type="NCBI Taxonomy" id="7291"/>
    <lineage>
        <taxon>Eukaryota</taxon>
        <taxon>Metazoa</taxon>
        <taxon>Ecdysozoa</taxon>
        <taxon>Arthropoda</taxon>
        <taxon>Hexapoda</taxon>
        <taxon>Insecta</taxon>
        <taxon>Pterygota</taxon>
        <taxon>Neoptera</taxon>
        <taxon>Endopterygota</taxon>
        <taxon>Diptera</taxon>
        <taxon>Brachycera</taxon>
        <taxon>Muscomorpha</taxon>
        <taxon>Ephydroidea</taxon>
        <taxon>Drosophilidae</taxon>
        <taxon>Drosophila</taxon>
    </lineage>
</organism>
<dbReference type="PANTHER" id="PTHR11005">
    <property type="entry name" value="LYSOSOMAL ACID LIPASE-RELATED"/>
    <property type="match status" value="1"/>
</dbReference>
<feature type="compositionally biased region" description="Low complexity" evidence="7">
    <location>
        <begin position="392"/>
        <end position="403"/>
    </location>
</feature>
<evidence type="ECO:0000256" key="3">
    <source>
        <dbReference type="ARBA" id="ARBA00022801"/>
    </source>
</evidence>
<evidence type="ECO:0000256" key="2">
    <source>
        <dbReference type="ARBA" id="ARBA00022729"/>
    </source>
</evidence>
<dbReference type="OrthoDB" id="9974421at2759"/>